<accession>X1RXI2</accession>
<sequence length="104" mass="11057">APAIVQFVGGSAKDAVNFTLKMYEITAAENNIYKIPALDFRGTPTGIDIRKVVETGILPSINTGIAHKDPGVGQIGAGLVKPPMNCFEDALQAFVEDLETKNLV</sequence>
<organism evidence="1">
    <name type="scientific">marine sediment metagenome</name>
    <dbReference type="NCBI Taxonomy" id="412755"/>
    <lineage>
        <taxon>unclassified sequences</taxon>
        <taxon>metagenomes</taxon>
        <taxon>ecological metagenomes</taxon>
    </lineage>
</organism>
<comment type="caution">
    <text evidence="1">The sequence shown here is derived from an EMBL/GenBank/DDBJ whole genome shotgun (WGS) entry which is preliminary data.</text>
</comment>
<proteinExistence type="predicted"/>
<dbReference type="Gene3D" id="3.90.1700.10">
    <property type="entry name" value="v583 domain like"/>
    <property type="match status" value="1"/>
</dbReference>
<evidence type="ECO:0008006" key="2">
    <source>
        <dbReference type="Google" id="ProtNLM"/>
    </source>
</evidence>
<evidence type="ECO:0000313" key="1">
    <source>
        <dbReference type="EMBL" id="GAI67905.1"/>
    </source>
</evidence>
<dbReference type="EMBL" id="BARW01002132">
    <property type="protein sequence ID" value="GAI67905.1"/>
    <property type="molecule type" value="Genomic_DNA"/>
</dbReference>
<reference evidence="1" key="1">
    <citation type="journal article" date="2014" name="Front. Microbiol.">
        <title>High frequency of phylogenetically diverse reductive dehalogenase-homologous genes in deep subseafloor sedimentary metagenomes.</title>
        <authorList>
            <person name="Kawai M."/>
            <person name="Futagami T."/>
            <person name="Toyoda A."/>
            <person name="Takaki Y."/>
            <person name="Nishi S."/>
            <person name="Hori S."/>
            <person name="Arai W."/>
            <person name="Tsubouchi T."/>
            <person name="Morono Y."/>
            <person name="Uchiyama I."/>
            <person name="Ito T."/>
            <person name="Fujiyama A."/>
            <person name="Inagaki F."/>
            <person name="Takami H."/>
        </authorList>
    </citation>
    <scope>NUCLEOTIDE SEQUENCE</scope>
    <source>
        <strain evidence="1">Expedition CK06-06</strain>
    </source>
</reference>
<protein>
    <recommendedName>
        <fullName evidence="2">DUF1116 domain-containing protein</fullName>
    </recommendedName>
</protein>
<feature type="non-terminal residue" evidence="1">
    <location>
        <position position="1"/>
    </location>
</feature>
<gene>
    <name evidence="1" type="ORF">S12H4_06174</name>
</gene>
<dbReference type="AlphaFoldDB" id="X1RXI2"/>
<name>X1RXI2_9ZZZZ</name>